<dbReference type="OrthoDB" id="751203at2"/>
<organism evidence="2 3">
    <name type="scientific">Myroides pelagicus</name>
    <dbReference type="NCBI Taxonomy" id="270914"/>
    <lineage>
        <taxon>Bacteria</taxon>
        <taxon>Pseudomonadati</taxon>
        <taxon>Bacteroidota</taxon>
        <taxon>Flavobacteriia</taxon>
        <taxon>Flavobacteriales</taxon>
        <taxon>Flavobacteriaceae</taxon>
        <taxon>Myroides</taxon>
    </lineage>
</organism>
<dbReference type="GO" id="GO:0005737">
    <property type="term" value="C:cytoplasm"/>
    <property type="evidence" value="ECO:0007669"/>
    <property type="project" value="TreeGrafter"/>
</dbReference>
<keyword evidence="3" id="KW-1185">Reference proteome</keyword>
<feature type="domain" description="NAD(P)-binding" evidence="1">
    <location>
        <begin position="10"/>
        <end position="180"/>
    </location>
</feature>
<evidence type="ECO:0000313" key="3">
    <source>
        <dbReference type="Proteomes" id="UP000488936"/>
    </source>
</evidence>
<dbReference type="GO" id="GO:0004029">
    <property type="term" value="F:aldehyde dehydrogenase (NAD+) activity"/>
    <property type="evidence" value="ECO:0007669"/>
    <property type="project" value="TreeGrafter"/>
</dbReference>
<sequence>MRTIGILGCGWLGLPLAVNLKQQGYNIKGSTTTLEKLTLLEEVGIDSYLINLNSQDYLEPLLAFLENIDSLIITIPPSRKADNNQYVTTFNKIIHAIETTAIKQLIMTSSVSVYAPSNKTITDTSTNYSSAPTAVHIRAIEEALLSQNTFHTTILRLGGLYSEDRRPVVHICKRETFDNPDLPVNMAHQTDIINFISKLLTKENYTDEIYNIVSPNFANRLDYYSEEANKYRLTLPPLGKNNLEEYKKVDGTRISRLLDTEYQF</sequence>
<evidence type="ECO:0000259" key="1">
    <source>
        <dbReference type="Pfam" id="PF13460"/>
    </source>
</evidence>
<name>A0A7K1GJ09_9FLAO</name>
<comment type="caution">
    <text evidence="2">The sequence shown here is derived from an EMBL/GenBank/DDBJ whole genome shotgun (WGS) entry which is preliminary data.</text>
</comment>
<dbReference type="Proteomes" id="UP000488936">
    <property type="component" value="Unassembled WGS sequence"/>
</dbReference>
<dbReference type="PANTHER" id="PTHR48079:SF6">
    <property type="entry name" value="NAD(P)-BINDING DOMAIN-CONTAINING PROTEIN-RELATED"/>
    <property type="match status" value="1"/>
</dbReference>
<proteinExistence type="predicted"/>
<dbReference type="Pfam" id="PF13460">
    <property type="entry name" value="NAD_binding_10"/>
    <property type="match status" value="1"/>
</dbReference>
<dbReference type="InterPro" id="IPR051783">
    <property type="entry name" value="NAD(P)-dependent_oxidoreduct"/>
</dbReference>
<evidence type="ECO:0000313" key="2">
    <source>
        <dbReference type="EMBL" id="MTH28871.1"/>
    </source>
</evidence>
<dbReference type="EMBL" id="WMJY01000004">
    <property type="protein sequence ID" value="MTH28871.1"/>
    <property type="molecule type" value="Genomic_DNA"/>
</dbReference>
<dbReference type="AlphaFoldDB" id="A0A7K1GJ09"/>
<dbReference type="Gene3D" id="3.40.50.720">
    <property type="entry name" value="NAD(P)-binding Rossmann-like Domain"/>
    <property type="match status" value="1"/>
</dbReference>
<reference evidence="2 3" key="1">
    <citation type="journal article" date="2006" name="Int. J. Syst. Evol. Microbiol.">
        <title>Myroides pelagicus sp. nov., isolated from seawater in Thailand.</title>
        <authorList>
            <person name="Yoon J."/>
            <person name="Maneerat S."/>
            <person name="Kawai F."/>
            <person name="Yokota A."/>
        </authorList>
    </citation>
    <scope>NUCLEOTIDE SEQUENCE [LARGE SCALE GENOMIC DNA]</scope>
    <source>
        <strain evidence="2 3">SM1T</strain>
    </source>
</reference>
<gene>
    <name evidence="2" type="ORF">GJV77_02900</name>
</gene>
<accession>A0A7K1GJ09</accession>
<protein>
    <submittedName>
        <fullName evidence="2">NAD(P)H-binding protein</fullName>
    </submittedName>
</protein>
<dbReference type="RefSeq" id="WP_155034853.1">
    <property type="nucleotide sequence ID" value="NZ_JAYMMG010000009.1"/>
</dbReference>
<dbReference type="PANTHER" id="PTHR48079">
    <property type="entry name" value="PROTEIN YEEZ"/>
    <property type="match status" value="1"/>
</dbReference>
<dbReference type="InterPro" id="IPR036291">
    <property type="entry name" value="NAD(P)-bd_dom_sf"/>
</dbReference>
<dbReference type="SUPFAM" id="SSF51735">
    <property type="entry name" value="NAD(P)-binding Rossmann-fold domains"/>
    <property type="match status" value="1"/>
</dbReference>
<dbReference type="InterPro" id="IPR016040">
    <property type="entry name" value="NAD(P)-bd_dom"/>
</dbReference>